<sequence>MCPNFRGGVDGGRDGFRLGILRTRFQGCLASNLCPGCPCCLTAGWRCEEMRLPEDSRPPCTLQGLSEYPLMLGFRTSVLSYCSGNFRWTRRRVLRGRGSGEGHPDLESARSGTWTQRGWARTSM</sequence>
<name>Q8KM83_9MOLU</name>
<proteinExistence type="predicted"/>
<accession>Q8KM83</accession>
<reference evidence="1" key="1">
    <citation type="submission" date="2002-08" db="EMBL/GenBank/DDBJ databases">
        <title>Purification and analysis of Mycoplasma suis (Eperythrozoon suis) DNA from porcine blood.</title>
        <authorList>
            <person name="Hoelzle L.E."/>
            <person name="Adelt D."/>
            <person name="Hoelzle K."/>
            <person name="Heinritzi K."/>
            <person name="Wittenbrink M.M."/>
        </authorList>
    </citation>
    <scope>NUCLEOTIDE SEQUENCE</scope>
    <source>
        <strain evidence="1">54/96</strain>
    </source>
</reference>
<protein>
    <submittedName>
        <fullName evidence="1">Uncharacterized protein</fullName>
    </submittedName>
</protein>
<dbReference type="AlphaFoldDB" id="Q8KM83"/>
<evidence type="ECO:0000313" key="1">
    <source>
        <dbReference type="EMBL" id="CAD44548.1"/>
    </source>
</evidence>
<organism evidence="1">
    <name type="scientific">Mycoplasma suis</name>
    <dbReference type="NCBI Taxonomy" id="57372"/>
    <lineage>
        <taxon>Bacteria</taxon>
        <taxon>Bacillati</taxon>
        <taxon>Mycoplasmatota</taxon>
        <taxon>Mollicutes</taxon>
        <taxon>Mycoplasmataceae</taxon>
        <taxon>Mycoplasma</taxon>
    </lineage>
</organism>
<dbReference type="EMBL" id="AJ504999">
    <property type="protein sequence ID" value="CAD44548.1"/>
    <property type="molecule type" value="Genomic_DNA"/>
</dbReference>